<protein>
    <recommendedName>
        <fullName evidence="4">DUF982 domain-containing protein</fullName>
    </recommendedName>
</protein>
<dbReference type="Proteomes" id="UP001595596">
    <property type="component" value="Unassembled WGS sequence"/>
</dbReference>
<dbReference type="EMBL" id="JBHRXE010000058">
    <property type="protein sequence ID" value="MFC3571389.1"/>
    <property type="molecule type" value="Genomic_DNA"/>
</dbReference>
<name>A0ABV7S377_9RHOB</name>
<reference evidence="3" key="1">
    <citation type="journal article" date="2019" name="Int. J. Syst. Evol. Microbiol.">
        <title>The Global Catalogue of Microorganisms (GCM) 10K type strain sequencing project: providing services to taxonomists for standard genome sequencing and annotation.</title>
        <authorList>
            <consortium name="The Broad Institute Genomics Platform"/>
            <consortium name="The Broad Institute Genome Sequencing Center for Infectious Disease"/>
            <person name="Wu L."/>
            <person name="Ma J."/>
        </authorList>
    </citation>
    <scope>NUCLEOTIDE SEQUENCE [LARGE SCALE GENOMIC DNA]</scope>
    <source>
        <strain evidence="3">VKM B-3226</strain>
    </source>
</reference>
<sequence>MMGLRDWLSPRSAHRPTPAAPGNMLPAEVVAVVQAASIRNANRPDAEGSPIIYVTAPALGRFRWVDLDKAADRISDAWPDLTPAQCFRAAQLIEAAVGDAAIRQMQRKEPRRSWVWDW</sequence>
<proteinExistence type="predicted"/>
<evidence type="ECO:0008006" key="4">
    <source>
        <dbReference type="Google" id="ProtNLM"/>
    </source>
</evidence>
<evidence type="ECO:0000256" key="1">
    <source>
        <dbReference type="SAM" id="MobiDB-lite"/>
    </source>
</evidence>
<feature type="region of interest" description="Disordered" evidence="1">
    <location>
        <begin position="1"/>
        <end position="23"/>
    </location>
</feature>
<gene>
    <name evidence="2" type="ORF">ACFOMP_18195</name>
</gene>
<comment type="caution">
    <text evidence="2">The sequence shown here is derived from an EMBL/GenBank/DDBJ whole genome shotgun (WGS) entry which is preliminary data.</text>
</comment>
<organism evidence="2 3">
    <name type="scientific">Paracoccus simplex</name>
    <dbReference type="NCBI Taxonomy" id="2086346"/>
    <lineage>
        <taxon>Bacteria</taxon>
        <taxon>Pseudomonadati</taxon>
        <taxon>Pseudomonadota</taxon>
        <taxon>Alphaproteobacteria</taxon>
        <taxon>Rhodobacterales</taxon>
        <taxon>Paracoccaceae</taxon>
        <taxon>Paracoccus</taxon>
    </lineage>
</organism>
<evidence type="ECO:0000313" key="2">
    <source>
        <dbReference type="EMBL" id="MFC3571389.1"/>
    </source>
</evidence>
<evidence type="ECO:0000313" key="3">
    <source>
        <dbReference type="Proteomes" id="UP001595596"/>
    </source>
</evidence>
<keyword evidence="3" id="KW-1185">Reference proteome</keyword>
<accession>A0ABV7S377</accession>